<feature type="non-terminal residue" evidence="3">
    <location>
        <position position="83"/>
    </location>
</feature>
<evidence type="ECO:0000313" key="4">
    <source>
        <dbReference type="Proteomes" id="UP000259328"/>
    </source>
</evidence>
<sequence>MKNKIKRKIFFSSLIAASILSTAAAMSCGAPQEEKKPTNPKDGNKDGGIIDLPPTIGGPGEGGDSPRTYGSIDPVQSKLVGSW</sequence>
<feature type="signal peptide" evidence="2">
    <location>
        <begin position="1"/>
        <end position="23"/>
    </location>
</feature>
<dbReference type="EMBL" id="LS991953">
    <property type="protein sequence ID" value="SYV93387.1"/>
    <property type="molecule type" value="Genomic_DNA"/>
</dbReference>
<organism evidence="3 4">
    <name type="scientific">Mycoplasmopsis synoviae</name>
    <name type="common">Mycoplasma synoviae</name>
    <dbReference type="NCBI Taxonomy" id="2109"/>
    <lineage>
        <taxon>Bacteria</taxon>
        <taxon>Bacillati</taxon>
        <taxon>Mycoplasmatota</taxon>
        <taxon>Mycoplasmoidales</taxon>
        <taxon>Metamycoplasmataceae</taxon>
        <taxon>Mycoplasmopsis</taxon>
    </lineage>
</organism>
<dbReference type="Proteomes" id="UP000259328">
    <property type="component" value="Chromosome"/>
</dbReference>
<evidence type="ECO:0000313" key="3">
    <source>
        <dbReference type="EMBL" id="SYV93387.1"/>
    </source>
</evidence>
<feature type="compositionally biased region" description="Basic and acidic residues" evidence="1">
    <location>
        <begin position="32"/>
        <end position="45"/>
    </location>
</feature>
<name>A0A3B0PBM1_MYCSY</name>
<protein>
    <recommendedName>
        <fullName evidence="5">Lipoprotein</fullName>
    </recommendedName>
</protein>
<dbReference type="PROSITE" id="PS51257">
    <property type="entry name" value="PROKAR_LIPOPROTEIN"/>
    <property type="match status" value="1"/>
</dbReference>
<evidence type="ECO:0000256" key="1">
    <source>
        <dbReference type="SAM" id="MobiDB-lite"/>
    </source>
</evidence>
<proteinExistence type="predicted"/>
<feature type="region of interest" description="Disordered" evidence="1">
    <location>
        <begin position="26"/>
        <end position="83"/>
    </location>
</feature>
<keyword evidence="2" id="KW-0732">Signal</keyword>
<gene>
    <name evidence="3" type="ORF">NCTC10124_01127</name>
</gene>
<dbReference type="AlphaFoldDB" id="A0A3B0PBM1"/>
<feature type="chain" id="PRO_5017472082" description="Lipoprotein" evidence="2">
    <location>
        <begin position="24"/>
        <end position="83"/>
    </location>
</feature>
<reference evidence="4" key="1">
    <citation type="submission" date="2018-06" db="EMBL/GenBank/DDBJ databases">
        <authorList>
            <consortium name="Pathogen Informatics"/>
        </authorList>
    </citation>
    <scope>NUCLEOTIDE SEQUENCE [LARGE SCALE GENOMIC DNA]</scope>
    <source>
        <strain evidence="4">NCTC10124</strain>
    </source>
</reference>
<accession>A0A3B0PBM1</accession>
<evidence type="ECO:0000256" key="2">
    <source>
        <dbReference type="SAM" id="SignalP"/>
    </source>
</evidence>
<evidence type="ECO:0008006" key="5">
    <source>
        <dbReference type="Google" id="ProtNLM"/>
    </source>
</evidence>